<dbReference type="SUPFAM" id="SSF46689">
    <property type="entry name" value="Homeodomain-like"/>
    <property type="match status" value="1"/>
</dbReference>
<accession>A0A2N0ZJ47</accession>
<evidence type="ECO:0000313" key="5">
    <source>
        <dbReference type="EMBL" id="PKG29549.1"/>
    </source>
</evidence>
<feature type="DNA-binding region" description="H-T-H motif" evidence="3">
    <location>
        <begin position="23"/>
        <end position="42"/>
    </location>
</feature>
<dbReference type="InterPro" id="IPR050624">
    <property type="entry name" value="HTH-type_Tx_Regulator"/>
</dbReference>
<gene>
    <name evidence="5" type="ORF">CWS20_06640</name>
</gene>
<comment type="caution">
    <text evidence="5">The sequence shown here is derived from an EMBL/GenBank/DDBJ whole genome shotgun (WGS) entry which is preliminary data.</text>
</comment>
<evidence type="ECO:0000256" key="2">
    <source>
        <dbReference type="ARBA" id="ARBA00023125"/>
    </source>
</evidence>
<dbReference type="Pfam" id="PF00440">
    <property type="entry name" value="TetR_N"/>
    <property type="match status" value="1"/>
</dbReference>
<dbReference type="PANTHER" id="PTHR43479">
    <property type="entry name" value="ACREF/ENVCD OPERON REPRESSOR-RELATED"/>
    <property type="match status" value="1"/>
</dbReference>
<dbReference type="AlphaFoldDB" id="A0A2N0ZJ47"/>
<keyword evidence="2 3" id="KW-0238">DNA-binding</keyword>
<feature type="domain" description="HTH tetR-type" evidence="4">
    <location>
        <begin position="1"/>
        <end position="60"/>
    </location>
</feature>
<dbReference type="Proteomes" id="UP000233343">
    <property type="component" value="Unassembled WGS sequence"/>
</dbReference>
<organism evidence="5 6">
    <name type="scientific">Cytobacillus horneckiae</name>
    <dbReference type="NCBI Taxonomy" id="549687"/>
    <lineage>
        <taxon>Bacteria</taxon>
        <taxon>Bacillati</taxon>
        <taxon>Bacillota</taxon>
        <taxon>Bacilli</taxon>
        <taxon>Bacillales</taxon>
        <taxon>Bacillaceae</taxon>
        <taxon>Cytobacillus</taxon>
    </lineage>
</organism>
<dbReference type="EMBL" id="PISD01000013">
    <property type="protein sequence ID" value="PKG29549.1"/>
    <property type="molecule type" value="Genomic_DNA"/>
</dbReference>
<dbReference type="GO" id="GO:0003677">
    <property type="term" value="F:DNA binding"/>
    <property type="evidence" value="ECO:0007669"/>
    <property type="project" value="UniProtKB-UniRule"/>
</dbReference>
<dbReference type="Gene3D" id="1.10.10.60">
    <property type="entry name" value="Homeodomain-like"/>
    <property type="match status" value="1"/>
</dbReference>
<reference evidence="5 6" key="1">
    <citation type="journal article" date="2010" name="Int. J. Syst. Evol. Microbiol.">
        <title>Bacillus horneckiae sp. nov., isolated from a spacecraft-assembly clean room.</title>
        <authorList>
            <person name="Vaishampayan P."/>
            <person name="Probst A."/>
            <person name="Krishnamurthi S."/>
            <person name="Ghosh S."/>
            <person name="Osman S."/>
            <person name="McDowall A."/>
            <person name="Ruckmani A."/>
            <person name="Mayilraj S."/>
            <person name="Venkateswaran K."/>
        </authorList>
    </citation>
    <scope>NUCLEOTIDE SEQUENCE [LARGE SCALE GENOMIC DNA]</scope>
    <source>
        <strain evidence="6">1PO1SC</strain>
    </source>
</reference>
<evidence type="ECO:0000256" key="3">
    <source>
        <dbReference type="PROSITE-ProRule" id="PRU00335"/>
    </source>
</evidence>
<evidence type="ECO:0000259" key="4">
    <source>
        <dbReference type="PROSITE" id="PS50977"/>
    </source>
</evidence>
<evidence type="ECO:0000313" key="6">
    <source>
        <dbReference type="Proteomes" id="UP000233343"/>
    </source>
</evidence>
<dbReference type="RefSeq" id="WP_083957222.1">
    <property type="nucleotide sequence ID" value="NZ_JARMMB010000020.1"/>
</dbReference>
<dbReference type="PROSITE" id="PS50977">
    <property type="entry name" value="HTH_TETR_2"/>
    <property type="match status" value="1"/>
</dbReference>
<evidence type="ECO:0000256" key="1">
    <source>
        <dbReference type="ARBA" id="ARBA00022491"/>
    </source>
</evidence>
<dbReference type="InterPro" id="IPR001647">
    <property type="entry name" value="HTH_TetR"/>
</dbReference>
<keyword evidence="1" id="KW-0678">Repressor</keyword>
<protein>
    <submittedName>
        <fullName evidence="5">TetR/AcrR family transcriptional regulator</fullName>
    </submittedName>
</protein>
<dbReference type="Gene3D" id="1.10.357.10">
    <property type="entry name" value="Tetracycline Repressor, domain 2"/>
    <property type="match status" value="1"/>
</dbReference>
<dbReference type="InterPro" id="IPR009057">
    <property type="entry name" value="Homeodomain-like_sf"/>
</dbReference>
<sequence length="153" mass="18005">MTDKQLKKVALIHFALHGYEGGSLTLIAKEVGIKKPSIYTHFKSKEELFISTFNDAVECEILFIKKFISENKTKPLKTALFSFLNKYLDNCKNERNTSFFLRTSFFPPVQLEKIKLQRREQINIFLNLNIFSGHYFIKNLMCYIQMLIQKQPQ</sequence>
<proteinExistence type="predicted"/>
<keyword evidence="6" id="KW-1185">Reference proteome</keyword>
<name>A0A2N0ZJ47_9BACI</name>
<dbReference type="PANTHER" id="PTHR43479:SF11">
    <property type="entry name" value="ACREF_ENVCD OPERON REPRESSOR-RELATED"/>
    <property type="match status" value="1"/>
</dbReference>